<keyword evidence="4" id="KW-1185">Reference proteome</keyword>
<dbReference type="Proteomes" id="UP000198612">
    <property type="component" value="Unassembled WGS sequence"/>
</dbReference>
<dbReference type="Proteomes" id="UP000199519">
    <property type="component" value="Unassembled WGS sequence"/>
</dbReference>
<evidence type="ECO:0000313" key="4">
    <source>
        <dbReference type="Proteomes" id="UP000199519"/>
    </source>
</evidence>
<name>A0A1I0CQ96_9FIRM</name>
<organism evidence="2 3">
    <name type="scientific">Halanaerobium congolense</name>
    <dbReference type="NCBI Taxonomy" id="54121"/>
    <lineage>
        <taxon>Bacteria</taxon>
        <taxon>Bacillati</taxon>
        <taxon>Bacillota</taxon>
        <taxon>Clostridia</taxon>
        <taxon>Halanaerobiales</taxon>
        <taxon>Halanaerobiaceae</taxon>
        <taxon>Halanaerobium</taxon>
    </lineage>
</organism>
<gene>
    <name evidence="1" type="ORF">SAMN04488598_15018</name>
    <name evidence="2" type="ORF">SAMN04515652_1424</name>
</gene>
<evidence type="ECO:0000313" key="3">
    <source>
        <dbReference type="Proteomes" id="UP000198612"/>
    </source>
</evidence>
<sequence length="107" mass="12988">MKRIIRNITSEKRYRGKFDKSIHSKFKKIARKHNRSVSWYLNMKLDELKNNIEPKKYNTGEDYITKLVFLTKENHKFVKRESYLKGIAMRDYIQSVMEEVIRINETS</sequence>
<reference evidence="3 4" key="1">
    <citation type="submission" date="2016-10" db="EMBL/GenBank/DDBJ databases">
        <authorList>
            <person name="Varghese N."/>
            <person name="Submissions S."/>
        </authorList>
    </citation>
    <scope>NUCLEOTIDE SEQUENCE [LARGE SCALE GENOMIC DNA]</scope>
    <source>
        <strain evidence="1 4">WG2</strain>
        <strain evidence="2 3">WG5</strain>
    </source>
</reference>
<accession>A0A1I0CQ96</accession>
<protein>
    <submittedName>
        <fullName evidence="2">Uncharacterized protein</fullName>
    </submittedName>
</protein>
<dbReference type="EMBL" id="FNBJ01000050">
    <property type="protein sequence ID" value="SDG13598.1"/>
    <property type="molecule type" value="Genomic_DNA"/>
</dbReference>
<proteinExistence type="predicted"/>
<evidence type="ECO:0000313" key="2">
    <source>
        <dbReference type="EMBL" id="SET21794.1"/>
    </source>
</evidence>
<dbReference type="AlphaFoldDB" id="A0A1I0CQ96"/>
<dbReference type="RefSeq" id="WP_089720859.1">
    <property type="nucleotide sequence ID" value="NZ_FNBJ01000050.1"/>
</dbReference>
<dbReference type="EMBL" id="FOHG01000042">
    <property type="protein sequence ID" value="SET21794.1"/>
    <property type="molecule type" value="Genomic_DNA"/>
</dbReference>
<evidence type="ECO:0000313" key="1">
    <source>
        <dbReference type="EMBL" id="SDG13598.1"/>
    </source>
</evidence>